<proteinExistence type="predicted"/>
<reference evidence="4" key="1">
    <citation type="submission" date="2025-08" db="UniProtKB">
        <authorList>
            <consortium name="Ensembl"/>
        </authorList>
    </citation>
    <scope>IDENTIFICATION</scope>
</reference>
<dbReference type="GeneTree" id="ENSGT00730000112332"/>
<keyword evidence="3" id="KW-0732">Signal</keyword>
<evidence type="ECO:0000313" key="5">
    <source>
        <dbReference type="Proteomes" id="UP000694389"/>
    </source>
</evidence>
<dbReference type="Pfam" id="PF15102">
    <property type="entry name" value="TMEM154"/>
    <property type="match status" value="1"/>
</dbReference>
<dbReference type="InterPro" id="IPR053087">
    <property type="entry name" value="TMEM154-like"/>
</dbReference>
<feature type="compositionally biased region" description="Low complexity" evidence="1">
    <location>
        <begin position="68"/>
        <end position="78"/>
    </location>
</feature>
<evidence type="ECO:0000256" key="2">
    <source>
        <dbReference type="SAM" id="Phobius"/>
    </source>
</evidence>
<dbReference type="OMA" id="AGTVFCQ"/>
<evidence type="ECO:0000256" key="3">
    <source>
        <dbReference type="SAM" id="SignalP"/>
    </source>
</evidence>
<dbReference type="RefSeq" id="XP_051240733.1">
    <property type="nucleotide sequence ID" value="XM_051384773.1"/>
</dbReference>
<accession>A0A8P4KCQ2</accession>
<feature type="region of interest" description="Disordered" evidence="1">
    <location>
        <begin position="37"/>
        <end position="115"/>
    </location>
</feature>
<evidence type="ECO:0000256" key="1">
    <source>
        <dbReference type="SAM" id="MobiDB-lite"/>
    </source>
</evidence>
<name>A0A8P4KCQ2_DICLA</name>
<reference evidence="4" key="2">
    <citation type="submission" date="2025-09" db="UniProtKB">
        <authorList>
            <consortium name="Ensembl"/>
        </authorList>
    </citation>
    <scope>IDENTIFICATION</scope>
</reference>
<evidence type="ECO:0008006" key="6">
    <source>
        <dbReference type="Google" id="ProtNLM"/>
    </source>
</evidence>
<protein>
    <recommendedName>
        <fullName evidence="6">Transmembrane protein 154</fullName>
    </recommendedName>
</protein>
<organism evidence="4 5">
    <name type="scientific">Dicentrarchus labrax</name>
    <name type="common">European seabass</name>
    <name type="synonym">Morone labrax</name>
    <dbReference type="NCBI Taxonomy" id="13489"/>
    <lineage>
        <taxon>Eukaryota</taxon>
        <taxon>Metazoa</taxon>
        <taxon>Chordata</taxon>
        <taxon>Craniata</taxon>
        <taxon>Vertebrata</taxon>
        <taxon>Euteleostomi</taxon>
        <taxon>Actinopterygii</taxon>
        <taxon>Neopterygii</taxon>
        <taxon>Teleostei</taxon>
        <taxon>Neoteleostei</taxon>
        <taxon>Acanthomorphata</taxon>
        <taxon>Eupercaria</taxon>
        <taxon>Moronidae</taxon>
        <taxon>Dicentrarchus</taxon>
    </lineage>
</organism>
<dbReference type="PANTHER" id="PTHR36526">
    <property type="entry name" value="TRANSMEMBRANE PROTEIN 154"/>
    <property type="match status" value="1"/>
</dbReference>
<feature type="transmembrane region" description="Helical" evidence="2">
    <location>
        <begin position="121"/>
        <end position="146"/>
    </location>
</feature>
<dbReference type="CTD" id="201799"/>
<dbReference type="InterPro" id="IPR028064">
    <property type="entry name" value="TMEM154"/>
</dbReference>
<dbReference type="Ensembl" id="ENSDLAT00005074216.1">
    <property type="protein sequence ID" value="ENSDLAP00005072524.1"/>
    <property type="gene ID" value="ENSDLAG00005022217.2"/>
</dbReference>
<feature type="chain" id="PRO_5035714756" description="Transmembrane protein 154" evidence="3">
    <location>
        <begin position="36"/>
        <end position="211"/>
    </location>
</feature>
<dbReference type="AlphaFoldDB" id="A0A8P4KCQ2"/>
<sequence length="211" mass="23483">MSASWSGSMRGPRVKTPLLLLLLLLLSALTQTVLCQDEEESTDPVEEEAEDSTQVLEDEAGPEYDGGTENTDPTPTEVVPEEEYTAEKTTEEDNGSGVSPTPDATPETDDPSVTDTSEESLSFIIILIPVVLVVLIISMIVCGIFINRRWNKKARNQELKQEDPYLDGCSTEKVPMPMFEEDVPSVLELEMEELDQWMKKDGETTEDTKHE</sequence>
<dbReference type="OrthoDB" id="9451445at2759"/>
<dbReference type="GeneID" id="127354691"/>
<dbReference type="PANTHER" id="PTHR36526:SF1">
    <property type="entry name" value="TRANSMEMBRANE PROTEIN 154"/>
    <property type="match status" value="1"/>
</dbReference>
<feature type="compositionally biased region" description="Acidic residues" evidence="1">
    <location>
        <begin position="106"/>
        <end position="115"/>
    </location>
</feature>
<evidence type="ECO:0000313" key="4">
    <source>
        <dbReference type="Ensembl" id="ENSDLAP00005072524.1"/>
    </source>
</evidence>
<gene>
    <name evidence="4" type="primary">tmem154</name>
</gene>
<keyword evidence="2" id="KW-0472">Membrane</keyword>
<feature type="compositionally biased region" description="Acidic residues" evidence="1">
    <location>
        <begin position="37"/>
        <end position="62"/>
    </location>
</feature>
<keyword evidence="5" id="KW-1185">Reference proteome</keyword>
<feature type="signal peptide" evidence="3">
    <location>
        <begin position="1"/>
        <end position="35"/>
    </location>
</feature>
<dbReference type="Proteomes" id="UP000694389">
    <property type="component" value="Unassembled WGS sequence"/>
</dbReference>
<keyword evidence="2" id="KW-1133">Transmembrane helix</keyword>
<keyword evidence="2" id="KW-0812">Transmembrane</keyword>